<evidence type="ECO:0000313" key="7">
    <source>
        <dbReference type="Proteomes" id="UP000706333"/>
    </source>
</evidence>
<dbReference type="AlphaFoldDB" id="A0A934WIG9"/>
<dbReference type="Proteomes" id="UP000706333">
    <property type="component" value="Unassembled WGS sequence"/>
</dbReference>
<dbReference type="InterPro" id="IPR006008">
    <property type="entry name" value="YciB"/>
</dbReference>
<proteinExistence type="inferred from homology"/>
<keyword evidence="4 5" id="KW-0472">Membrane</keyword>
<comment type="caution">
    <text evidence="5">Lacks conserved residue(s) required for the propagation of feature annotation.</text>
</comment>
<comment type="function">
    <text evidence="5">Plays a role in cell envelope biogenesis, maintenance of cell envelope integrity and membrane homeostasis.</text>
</comment>
<dbReference type="HAMAP" id="MF_00189">
    <property type="entry name" value="YciB"/>
    <property type="match status" value="1"/>
</dbReference>
<feature type="transmembrane region" description="Helical" evidence="5">
    <location>
        <begin position="39"/>
        <end position="61"/>
    </location>
</feature>
<dbReference type="RefSeq" id="WP_201156316.1">
    <property type="nucleotide sequence ID" value="NZ_NHSD01000135.1"/>
</dbReference>
<dbReference type="PANTHER" id="PTHR36917:SF1">
    <property type="entry name" value="INNER MEMBRANE-SPANNING PROTEIN YCIB"/>
    <property type="match status" value="1"/>
</dbReference>
<keyword evidence="7" id="KW-1185">Reference proteome</keyword>
<comment type="subcellular location">
    <subcellularLocation>
        <location evidence="5">Cell inner membrane</location>
        <topology evidence="5">Multi-pass membrane protein</topology>
    </subcellularLocation>
</comment>
<name>A0A934WIG9_9RHOB</name>
<dbReference type="GO" id="GO:0005886">
    <property type="term" value="C:plasma membrane"/>
    <property type="evidence" value="ECO:0007669"/>
    <property type="project" value="UniProtKB-SubCell"/>
</dbReference>
<keyword evidence="2 5" id="KW-0812">Transmembrane</keyword>
<feature type="transmembrane region" description="Helical" evidence="5">
    <location>
        <begin position="70"/>
        <end position="88"/>
    </location>
</feature>
<dbReference type="PANTHER" id="PTHR36917">
    <property type="entry name" value="INTRACELLULAR SEPTATION PROTEIN A-RELATED"/>
    <property type="match status" value="1"/>
</dbReference>
<evidence type="ECO:0000256" key="5">
    <source>
        <dbReference type="HAMAP-Rule" id="MF_00189"/>
    </source>
</evidence>
<accession>A0A934WIG9</accession>
<dbReference type="EMBL" id="NHSD01000135">
    <property type="protein sequence ID" value="MBK5926548.1"/>
    <property type="molecule type" value="Genomic_DNA"/>
</dbReference>
<protein>
    <recommendedName>
        <fullName evidence="5">Inner membrane-spanning protein YciB</fullName>
    </recommendedName>
</protein>
<keyword evidence="3 5" id="KW-1133">Transmembrane helix</keyword>
<comment type="caution">
    <text evidence="6">The sequence shown here is derived from an EMBL/GenBank/DDBJ whole genome shotgun (WGS) entry which is preliminary data.</text>
</comment>
<evidence type="ECO:0000313" key="6">
    <source>
        <dbReference type="EMBL" id="MBK5926548.1"/>
    </source>
</evidence>
<gene>
    <name evidence="5" type="primary">yciB</name>
    <name evidence="6" type="ORF">CCR87_04120</name>
</gene>
<feature type="transmembrane region" description="Helical" evidence="5">
    <location>
        <begin position="100"/>
        <end position="120"/>
    </location>
</feature>
<sequence>MPPANPKLKAALEFGPVLAFFAGYVALRERMFEIGGQEYAGFIVLTGAFIPVFLLASWLMYRLVGRVSRIQVMTVVMVVVFGGLTVWLNDERFFKMKSTLVFGLIAGLLWIGLARGQSWLEYVMEGVIRLRHEGWMTLTRRLAWFFAGLAVANEVIWRSLSTDVWVTFDTFGQPAAVFVFFMAQARLIEAHMIEDGD</sequence>
<feature type="transmembrane region" description="Helical" evidence="5">
    <location>
        <begin position="10"/>
        <end position="27"/>
    </location>
</feature>
<comment type="similarity">
    <text evidence="5">Belongs to the YciB family.</text>
</comment>
<reference evidence="6" key="2">
    <citation type="journal article" date="2020" name="Microorganisms">
        <title>Osmotic Adaptation and Compatible Solute Biosynthesis of Phototrophic Bacteria as Revealed from Genome Analyses.</title>
        <authorList>
            <person name="Imhoff J.F."/>
            <person name="Rahn T."/>
            <person name="Kunzel S."/>
            <person name="Keller A."/>
            <person name="Neulinger S.C."/>
        </authorList>
    </citation>
    <scope>NUCLEOTIDE SEQUENCE</scope>
    <source>
        <strain evidence="6">LMG 28126</strain>
    </source>
</reference>
<evidence type="ECO:0000256" key="3">
    <source>
        <dbReference type="ARBA" id="ARBA00022989"/>
    </source>
</evidence>
<reference evidence="6" key="1">
    <citation type="submission" date="2017-05" db="EMBL/GenBank/DDBJ databases">
        <authorList>
            <person name="Imhoff J.F."/>
            <person name="Rahn T."/>
            <person name="Kuenzel S."/>
            <person name="Neulinger S.C."/>
        </authorList>
    </citation>
    <scope>NUCLEOTIDE SEQUENCE</scope>
    <source>
        <strain evidence="6">LMG 28126</strain>
    </source>
</reference>
<dbReference type="Pfam" id="PF04279">
    <property type="entry name" value="IspA"/>
    <property type="match status" value="1"/>
</dbReference>
<keyword evidence="1 5" id="KW-1003">Cell membrane</keyword>
<organism evidence="6 7">
    <name type="scientific">Rhodobaculum claviforme</name>
    <dbReference type="NCBI Taxonomy" id="1549854"/>
    <lineage>
        <taxon>Bacteria</taxon>
        <taxon>Pseudomonadati</taxon>
        <taxon>Pseudomonadota</taxon>
        <taxon>Alphaproteobacteria</taxon>
        <taxon>Rhodobacterales</taxon>
        <taxon>Paracoccaceae</taxon>
        <taxon>Rhodobaculum</taxon>
    </lineage>
</organism>
<evidence type="ECO:0000256" key="4">
    <source>
        <dbReference type="ARBA" id="ARBA00023136"/>
    </source>
</evidence>
<evidence type="ECO:0000256" key="2">
    <source>
        <dbReference type="ARBA" id="ARBA00022692"/>
    </source>
</evidence>
<keyword evidence="5" id="KW-0997">Cell inner membrane</keyword>
<evidence type="ECO:0000256" key="1">
    <source>
        <dbReference type="ARBA" id="ARBA00022475"/>
    </source>
</evidence>